<evidence type="ECO:0000259" key="1">
    <source>
        <dbReference type="PROSITE" id="PS51747"/>
    </source>
</evidence>
<reference evidence="2 3" key="1">
    <citation type="submission" date="2024-09" db="EMBL/GenBank/DDBJ databases">
        <title>Itraconazole resistance in Madurella fahalii resulting from another homologue of gene encoding cytochrome P450 14-alpha sterol demethylase (CYP51).</title>
        <authorList>
            <person name="Yoshioka I."/>
            <person name="Fahal A.H."/>
            <person name="Kaneko S."/>
            <person name="Yaguchi T."/>
        </authorList>
    </citation>
    <scope>NUCLEOTIDE SEQUENCE [LARGE SCALE GENOMIC DNA]</scope>
    <source>
        <strain evidence="2 3">IFM 68171</strain>
    </source>
</reference>
<dbReference type="PROSITE" id="PS51747">
    <property type="entry name" value="CYT_DCMP_DEAMINASES_2"/>
    <property type="match status" value="1"/>
</dbReference>
<dbReference type="RefSeq" id="XP_070918034.1">
    <property type="nucleotide sequence ID" value="XM_071061933.1"/>
</dbReference>
<evidence type="ECO:0000313" key="2">
    <source>
        <dbReference type="EMBL" id="GAB1316303.1"/>
    </source>
</evidence>
<organism evidence="2 3">
    <name type="scientific">Madurella fahalii</name>
    <dbReference type="NCBI Taxonomy" id="1157608"/>
    <lineage>
        <taxon>Eukaryota</taxon>
        <taxon>Fungi</taxon>
        <taxon>Dikarya</taxon>
        <taxon>Ascomycota</taxon>
        <taxon>Pezizomycotina</taxon>
        <taxon>Sordariomycetes</taxon>
        <taxon>Sordariomycetidae</taxon>
        <taxon>Sordariales</taxon>
        <taxon>Sordariales incertae sedis</taxon>
        <taxon>Madurella</taxon>
    </lineage>
</organism>
<dbReference type="GeneID" id="98177256"/>
<protein>
    <recommendedName>
        <fullName evidence="1">CMP/dCMP-type deaminase domain-containing protein</fullName>
    </recommendedName>
</protein>
<sequence length="202" mass="22535">MGDILAERPAEVISAIFKVTEEQIVPSMRQSVSAGNLPFGAAILHQATLTPFTVSVNKVRESPLLHGETNCIREFFATPSDKRPPVNSCLFFATHEPCSLCLSGISWTGFSTVCFLFTYEDTRDLLGIGGDIDILEEVFRVAGPSDTKDSLAARPLYNKENRFFKAKSVAELWNQIEDGAEKERLKEEIQRVRGLFDEFKQA</sequence>
<dbReference type="EMBL" id="BAAFSV010000003">
    <property type="protein sequence ID" value="GAB1316303.1"/>
    <property type="molecule type" value="Genomic_DNA"/>
</dbReference>
<dbReference type="InterPro" id="IPR016193">
    <property type="entry name" value="Cytidine_deaminase-like"/>
</dbReference>
<dbReference type="Gene3D" id="3.40.140.10">
    <property type="entry name" value="Cytidine Deaminase, domain 2"/>
    <property type="match status" value="1"/>
</dbReference>
<dbReference type="SUPFAM" id="SSF53927">
    <property type="entry name" value="Cytidine deaminase-like"/>
    <property type="match status" value="1"/>
</dbReference>
<gene>
    <name evidence="2" type="ORF">MFIFM68171_06513</name>
</gene>
<feature type="domain" description="CMP/dCMP-type deaminase" evidence="1">
    <location>
        <begin position="22"/>
        <end position="133"/>
    </location>
</feature>
<keyword evidence="3" id="KW-1185">Reference proteome</keyword>
<dbReference type="Pfam" id="PF00383">
    <property type="entry name" value="dCMP_cyt_deam_1"/>
    <property type="match status" value="1"/>
</dbReference>
<name>A0ABQ0GEW7_9PEZI</name>
<dbReference type="InterPro" id="IPR002125">
    <property type="entry name" value="CMP_dCMP_dom"/>
</dbReference>
<accession>A0ABQ0GEW7</accession>
<evidence type="ECO:0000313" key="3">
    <source>
        <dbReference type="Proteomes" id="UP001628179"/>
    </source>
</evidence>
<dbReference type="Proteomes" id="UP001628179">
    <property type="component" value="Unassembled WGS sequence"/>
</dbReference>
<comment type="caution">
    <text evidence="2">The sequence shown here is derived from an EMBL/GenBank/DDBJ whole genome shotgun (WGS) entry which is preliminary data.</text>
</comment>
<proteinExistence type="predicted"/>